<feature type="chain" id="PRO_5006035765" description="Alpha-L-arabinofuranosidase B arabinose-binding domain-containing protein" evidence="2">
    <location>
        <begin position="27"/>
        <end position="663"/>
    </location>
</feature>
<reference evidence="4 5" key="1">
    <citation type="submission" date="2015-07" db="EMBL/GenBank/DDBJ databases">
        <title>Genome sequencing of Kibdelosporangium phytohabitans.</title>
        <authorList>
            <person name="Qin S."/>
            <person name="Xing K."/>
        </authorList>
    </citation>
    <scope>NUCLEOTIDE SEQUENCE [LARGE SCALE GENOMIC DNA]</scope>
    <source>
        <strain evidence="4 5">KLBMP1111</strain>
    </source>
</reference>
<dbReference type="Gene3D" id="2.80.10.50">
    <property type="match status" value="1"/>
</dbReference>
<feature type="domain" description="Alpha-L-arabinofuranosidase B arabinose-binding" evidence="3">
    <location>
        <begin position="356"/>
        <end position="487"/>
    </location>
</feature>
<dbReference type="EMBL" id="CP012752">
    <property type="protein sequence ID" value="ALG08507.1"/>
    <property type="molecule type" value="Genomic_DNA"/>
</dbReference>
<keyword evidence="2" id="KW-0732">Signal</keyword>
<protein>
    <recommendedName>
        <fullName evidence="3">Alpha-L-arabinofuranosidase B arabinose-binding domain-containing protein</fullName>
    </recommendedName>
</protein>
<dbReference type="AlphaFoldDB" id="A0A0N9I244"/>
<gene>
    <name evidence="4" type="ORF">AOZ06_17715</name>
</gene>
<dbReference type="Pfam" id="PF05270">
    <property type="entry name" value="AbfB"/>
    <property type="match status" value="1"/>
</dbReference>
<evidence type="ECO:0000259" key="3">
    <source>
        <dbReference type="Pfam" id="PF05270"/>
    </source>
</evidence>
<dbReference type="GO" id="GO:0046556">
    <property type="term" value="F:alpha-L-arabinofuranosidase activity"/>
    <property type="evidence" value="ECO:0007669"/>
    <property type="project" value="InterPro"/>
</dbReference>
<keyword evidence="5" id="KW-1185">Reference proteome</keyword>
<feature type="region of interest" description="Disordered" evidence="1">
    <location>
        <begin position="24"/>
        <end position="43"/>
    </location>
</feature>
<feature type="compositionally biased region" description="Low complexity" evidence="1">
    <location>
        <begin position="24"/>
        <end position="38"/>
    </location>
</feature>
<evidence type="ECO:0000256" key="1">
    <source>
        <dbReference type="SAM" id="MobiDB-lite"/>
    </source>
</evidence>
<accession>A0A0N9I244</accession>
<organism evidence="4 5">
    <name type="scientific">Kibdelosporangium phytohabitans</name>
    <dbReference type="NCBI Taxonomy" id="860235"/>
    <lineage>
        <taxon>Bacteria</taxon>
        <taxon>Bacillati</taxon>
        <taxon>Actinomycetota</taxon>
        <taxon>Actinomycetes</taxon>
        <taxon>Pseudonocardiales</taxon>
        <taxon>Pseudonocardiaceae</taxon>
        <taxon>Kibdelosporangium</taxon>
    </lineage>
</organism>
<name>A0A0N9I244_9PSEU</name>
<sequence length="663" mass="72535">MRIVKRGLVAVLATATVLGVPAPATASPAAPAAVTETPQSTQEDKARALARLGVLPEEPMLRLPDKDFVILLWRRATGAEVRGSAELAFSGSVAECTHFVKYGLHEAHARDQRNELRDEAIARAARQLRAKAATVIGITAEPELLIRGNRDFIHALYGRATGKRVKEAAFVAFGRPDEEQRKFLETGIFTAHASDQQEAIDADKELTEAQRVKLADRNAIGRAFAVVGVVATDTMRDLAHDHVIREIVKHAKKDTDVLVSASAALLSPASADWKAFVDTGIHQANTRDENRVVEQQKQQNRRAVEAIVTKADQTGVQPYLAMMARRALVGGDLAIHRFLRAGQYDALLQSLRTTRRGQEYHYVDEANGVTIAARDANGVPGSENRMTWKFVPGLAEQGSCYSMEAPARPGYYLRAIDGDDVAFAPSDGTKGFHDDATWCVEKVPGGVMLRSYAHKAAYFQEYEGRLRFGGFRAFHYEEAMGRAASTWAVDPPHPNTVSAIMLRWNNDDALKASIGNPAGDEVADGPYTRYRPFERGRVYWTYMFGAKAVHQPLLDAYLRVGAAQSSVYGPPRDDDQTSADGKGKYNVFSAGGSVYYHPDAGGAFVLYGGIKHYWDGLGGLNSFLRYPASDEHAGPGRLRRSKFQGGWIDFDPVTGTAQAYANP</sequence>
<proteinExistence type="predicted"/>
<dbReference type="Proteomes" id="UP000063699">
    <property type="component" value="Chromosome"/>
</dbReference>
<dbReference type="Pfam" id="PF08310">
    <property type="entry name" value="LGFP"/>
    <property type="match status" value="2"/>
</dbReference>
<dbReference type="InterPro" id="IPR036195">
    <property type="entry name" value="AbfB_ABD_sf"/>
</dbReference>
<feature type="signal peptide" evidence="2">
    <location>
        <begin position="1"/>
        <end position="26"/>
    </location>
</feature>
<dbReference type="GO" id="GO:0046373">
    <property type="term" value="P:L-arabinose metabolic process"/>
    <property type="evidence" value="ECO:0007669"/>
    <property type="project" value="InterPro"/>
</dbReference>
<dbReference type="KEGG" id="kphy:AOZ06_17715"/>
<dbReference type="RefSeq" id="WP_054290414.1">
    <property type="nucleotide sequence ID" value="NZ_CP012752.1"/>
</dbReference>
<evidence type="ECO:0000313" key="5">
    <source>
        <dbReference type="Proteomes" id="UP000063699"/>
    </source>
</evidence>
<dbReference type="STRING" id="860235.AOZ06_17715"/>
<evidence type="ECO:0000256" key="2">
    <source>
        <dbReference type="SAM" id="SignalP"/>
    </source>
</evidence>
<dbReference type="OrthoDB" id="3635032at2"/>
<dbReference type="SUPFAM" id="SSF110221">
    <property type="entry name" value="AbfB domain"/>
    <property type="match status" value="1"/>
</dbReference>
<dbReference type="InterPro" id="IPR013207">
    <property type="entry name" value="LGFP"/>
</dbReference>
<evidence type="ECO:0000313" key="4">
    <source>
        <dbReference type="EMBL" id="ALG08507.1"/>
    </source>
</evidence>
<dbReference type="InterPro" id="IPR007934">
    <property type="entry name" value="AbfB_ABD"/>
</dbReference>